<gene>
    <name evidence="1" type="ORF">O3P69_018249</name>
</gene>
<name>A0AAW0TKF5_SCYPA</name>
<dbReference type="Proteomes" id="UP001487740">
    <property type="component" value="Unassembled WGS sequence"/>
</dbReference>
<protein>
    <submittedName>
        <fullName evidence="1">Uncharacterized protein</fullName>
    </submittedName>
</protein>
<dbReference type="EMBL" id="JARAKH010000030">
    <property type="protein sequence ID" value="KAK8387573.1"/>
    <property type="molecule type" value="Genomic_DNA"/>
</dbReference>
<evidence type="ECO:0000313" key="2">
    <source>
        <dbReference type="Proteomes" id="UP001487740"/>
    </source>
</evidence>
<comment type="caution">
    <text evidence="1">The sequence shown here is derived from an EMBL/GenBank/DDBJ whole genome shotgun (WGS) entry which is preliminary data.</text>
</comment>
<organism evidence="1 2">
    <name type="scientific">Scylla paramamosain</name>
    <name type="common">Mud crab</name>
    <dbReference type="NCBI Taxonomy" id="85552"/>
    <lineage>
        <taxon>Eukaryota</taxon>
        <taxon>Metazoa</taxon>
        <taxon>Ecdysozoa</taxon>
        <taxon>Arthropoda</taxon>
        <taxon>Crustacea</taxon>
        <taxon>Multicrustacea</taxon>
        <taxon>Malacostraca</taxon>
        <taxon>Eumalacostraca</taxon>
        <taxon>Eucarida</taxon>
        <taxon>Decapoda</taxon>
        <taxon>Pleocyemata</taxon>
        <taxon>Brachyura</taxon>
        <taxon>Eubrachyura</taxon>
        <taxon>Portunoidea</taxon>
        <taxon>Portunidae</taxon>
        <taxon>Portuninae</taxon>
        <taxon>Scylla</taxon>
    </lineage>
</organism>
<reference evidence="1 2" key="1">
    <citation type="submission" date="2023-03" db="EMBL/GenBank/DDBJ databases">
        <title>High-quality genome of Scylla paramamosain provides insights in environmental adaptation.</title>
        <authorList>
            <person name="Zhang L."/>
        </authorList>
    </citation>
    <scope>NUCLEOTIDE SEQUENCE [LARGE SCALE GENOMIC DNA]</scope>
    <source>
        <strain evidence="1">LZ_2023a</strain>
        <tissue evidence="1">Muscle</tissue>
    </source>
</reference>
<evidence type="ECO:0000313" key="1">
    <source>
        <dbReference type="EMBL" id="KAK8387573.1"/>
    </source>
</evidence>
<sequence>MQLWNIDQHLLVCRPVLYRLLLRRWSHNLTSSLLVEAVTKEAELVASAFRHLVSFTQACVTSFLISH</sequence>
<proteinExistence type="predicted"/>
<dbReference type="AlphaFoldDB" id="A0AAW0TKF5"/>
<keyword evidence="2" id="KW-1185">Reference proteome</keyword>
<accession>A0AAW0TKF5</accession>